<feature type="region of interest" description="Disordered" evidence="1">
    <location>
        <begin position="224"/>
        <end position="258"/>
    </location>
</feature>
<protein>
    <submittedName>
        <fullName evidence="2">Uncharacterized protein</fullName>
    </submittedName>
</protein>
<evidence type="ECO:0000313" key="2">
    <source>
        <dbReference type="EMBL" id="QHU34010.1"/>
    </source>
</evidence>
<organism evidence="2">
    <name type="scientific">viral metagenome</name>
    <dbReference type="NCBI Taxonomy" id="1070528"/>
    <lineage>
        <taxon>unclassified sequences</taxon>
        <taxon>metagenomes</taxon>
        <taxon>organismal metagenomes</taxon>
    </lineage>
</organism>
<feature type="compositionally biased region" description="Basic and acidic residues" evidence="1">
    <location>
        <begin position="224"/>
        <end position="246"/>
    </location>
</feature>
<dbReference type="AlphaFoldDB" id="A0A6C0LUE3"/>
<evidence type="ECO:0000256" key="1">
    <source>
        <dbReference type="SAM" id="MobiDB-lite"/>
    </source>
</evidence>
<dbReference type="EMBL" id="MN740566">
    <property type="protein sequence ID" value="QHU34010.1"/>
    <property type="molecule type" value="Genomic_DNA"/>
</dbReference>
<sequence length="579" mass="66834">MNPDVIEYMENYPTDEVELAFQRKYRFLKMAEELKKDKDAMDPRDSKLVELFIMSTVYDTFVENGLFVSPDITGADLEKANENETNAALLLNEIKILTEEIGSTQVSLIKETGWDIGFAPESRDMGFAPSIDPEAAREMYKLRIQLFSDEVALVQHITDMPKPFNVDDLTHYVTPPTRGLRLRAAPVTVVQDPGYVDKLIQASNEDISTLNRLRLTMKAFVEKGNERTKQSKVDDKRHNDSIDRESGRKKRKLQSEWDKEVNKLKSKGRWIDPNRDSDYPAFLLKVYKKLLTEDNNIMDKKREGVLNKYVWKGLGGSRESETSALLDRVKRDSRIHEEDYKKYKPLMIEILASNQYDRNIQAVAEDTNDELVGRMDKYLFNIPSLLTPQNGNKKLDMFRMACTYDIKSTIIASTTNRIGSGLISQAALKDIFTRHSDRLGWGIRQGTKLILTDDQLTGLVKATFYQDLYKTQSTPYEKEFDEIISYGTNPDQRLVAWRSDKCSDRRNKLEDIQTTFDEIENGVKDLAQYSNSKFKQDVNSMKKMKTKLAMLEKANELMRVELDEIYYYEDDSLMVLGPI</sequence>
<accession>A0A6C0LUE3</accession>
<reference evidence="2" key="1">
    <citation type="journal article" date="2020" name="Nature">
        <title>Giant virus diversity and host interactions through global metagenomics.</title>
        <authorList>
            <person name="Schulz F."/>
            <person name="Roux S."/>
            <person name="Paez-Espino D."/>
            <person name="Jungbluth S."/>
            <person name="Walsh D.A."/>
            <person name="Denef V.J."/>
            <person name="McMahon K.D."/>
            <person name="Konstantinidis K.T."/>
            <person name="Eloe-Fadrosh E.A."/>
            <person name="Kyrpides N.C."/>
            <person name="Woyke T."/>
        </authorList>
    </citation>
    <scope>NUCLEOTIDE SEQUENCE</scope>
    <source>
        <strain evidence="2">GVMAG-S-1016704-142</strain>
    </source>
</reference>
<proteinExistence type="predicted"/>
<name>A0A6C0LUE3_9ZZZZ</name>